<dbReference type="PANTHER" id="PTHR47926">
    <property type="entry name" value="PENTATRICOPEPTIDE REPEAT-CONTAINING PROTEIN"/>
    <property type="match status" value="1"/>
</dbReference>
<dbReference type="NCBIfam" id="TIGR00756">
    <property type="entry name" value="PPR"/>
    <property type="match status" value="2"/>
</dbReference>
<keyword evidence="1" id="KW-0677">Repeat</keyword>
<dbReference type="OrthoDB" id="185373at2759"/>
<evidence type="ECO:0000256" key="1">
    <source>
        <dbReference type="ARBA" id="ARBA00022737"/>
    </source>
</evidence>
<evidence type="ECO:0000313" key="4">
    <source>
        <dbReference type="Proteomes" id="UP001141806"/>
    </source>
</evidence>
<dbReference type="InterPro" id="IPR002885">
    <property type="entry name" value="PPR_rpt"/>
</dbReference>
<protein>
    <recommendedName>
        <fullName evidence="5">Pentatricopeptide repeat-containing protein</fullName>
    </recommendedName>
</protein>
<evidence type="ECO:0008006" key="5">
    <source>
        <dbReference type="Google" id="ProtNLM"/>
    </source>
</evidence>
<dbReference type="PANTHER" id="PTHR47926:SF347">
    <property type="entry name" value="PENTATRICOPEPTIDE REPEAT-CONTAINING PROTEIN"/>
    <property type="match status" value="1"/>
</dbReference>
<dbReference type="Gene3D" id="1.25.40.10">
    <property type="entry name" value="Tetratricopeptide repeat domain"/>
    <property type="match status" value="1"/>
</dbReference>
<dbReference type="InterPro" id="IPR011990">
    <property type="entry name" value="TPR-like_helical_dom_sf"/>
</dbReference>
<reference evidence="3" key="1">
    <citation type="journal article" date="2023" name="Plant J.">
        <title>The genome of the king protea, Protea cynaroides.</title>
        <authorList>
            <person name="Chang J."/>
            <person name="Duong T.A."/>
            <person name="Schoeman C."/>
            <person name="Ma X."/>
            <person name="Roodt D."/>
            <person name="Barker N."/>
            <person name="Li Z."/>
            <person name="Van de Peer Y."/>
            <person name="Mizrachi E."/>
        </authorList>
    </citation>
    <scope>NUCLEOTIDE SEQUENCE</scope>
    <source>
        <tissue evidence="3">Young leaves</tissue>
    </source>
</reference>
<name>A0A9Q0QTS4_9MAGN</name>
<evidence type="ECO:0000313" key="3">
    <source>
        <dbReference type="EMBL" id="KAJ4971550.1"/>
    </source>
</evidence>
<accession>A0A9Q0QTS4</accession>
<dbReference type="InterPro" id="IPR046960">
    <property type="entry name" value="PPR_At4g14850-like_plant"/>
</dbReference>
<comment type="caution">
    <text evidence="3">The sequence shown here is derived from an EMBL/GenBank/DDBJ whole genome shotgun (WGS) entry which is preliminary data.</text>
</comment>
<sequence>MEEQSSISPNTVTFLAIISACGHCGLVEQGRECFHLMKEKYGLDPGPEHYACFIDLLGRASRIDEAWDLLHAMGERATKPTGEVWAALLNACRTNLDVGRGEIRSKTAT</sequence>
<keyword evidence="4" id="KW-1185">Reference proteome</keyword>
<evidence type="ECO:0000256" key="2">
    <source>
        <dbReference type="PROSITE-ProRule" id="PRU00708"/>
    </source>
</evidence>
<dbReference type="AlphaFoldDB" id="A0A9Q0QTS4"/>
<feature type="repeat" description="PPR" evidence="2">
    <location>
        <begin position="46"/>
        <end position="80"/>
    </location>
</feature>
<dbReference type="GO" id="GO:0003723">
    <property type="term" value="F:RNA binding"/>
    <property type="evidence" value="ECO:0007669"/>
    <property type="project" value="InterPro"/>
</dbReference>
<dbReference type="Pfam" id="PF01535">
    <property type="entry name" value="PPR"/>
    <property type="match status" value="2"/>
</dbReference>
<organism evidence="3 4">
    <name type="scientific">Protea cynaroides</name>
    <dbReference type="NCBI Taxonomy" id="273540"/>
    <lineage>
        <taxon>Eukaryota</taxon>
        <taxon>Viridiplantae</taxon>
        <taxon>Streptophyta</taxon>
        <taxon>Embryophyta</taxon>
        <taxon>Tracheophyta</taxon>
        <taxon>Spermatophyta</taxon>
        <taxon>Magnoliopsida</taxon>
        <taxon>Proteales</taxon>
        <taxon>Proteaceae</taxon>
        <taxon>Protea</taxon>
    </lineage>
</organism>
<proteinExistence type="predicted"/>
<feature type="repeat" description="PPR" evidence="2">
    <location>
        <begin position="10"/>
        <end position="40"/>
    </location>
</feature>
<dbReference type="PROSITE" id="PS51375">
    <property type="entry name" value="PPR"/>
    <property type="match status" value="2"/>
</dbReference>
<gene>
    <name evidence="3" type="ORF">NE237_004649</name>
</gene>
<dbReference type="Proteomes" id="UP001141806">
    <property type="component" value="Unassembled WGS sequence"/>
</dbReference>
<dbReference type="GO" id="GO:0009451">
    <property type="term" value="P:RNA modification"/>
    <property type="evidence" value="ECO:0007669"/>
    <property type="project" value="InterPro"/>
</dbReference>
<dbReference type="EMBL" id="JAMYWD010000005">
    <property type="protein sequence ID" value="KAJ4971550.1"/>
    <property type="molecule type" value="Genomic_DNA"/>
</dbReference>